<evidence type="ECO:0000256" key="1">
    <source>
        <dbReference type="SAM" id="MobiDB-lite"/>
    </source>
</evidence>
<keyword evidence="2" id="KW-0472">Membrane</keyword>
<feature type="compositionally biased region" description="Low complexity" evidence="1">
    <location>
        <begin position="140"/>
        <end position="151"/>
    </location>
</feature>
<dbReference type="AlphaFoldDB" id="A0A3N4I3C4"/>
<dbReference type="STRING" id="1160509.A0A3N4I3C4"/>
<accession>A0A3N4I3C4</accession>
<keyword evidence="4" id="KW-1185">Reference proteome</keyword>
<proteinExistence type="predicted"/>
<evidence type="ECO:0000256" key="2">
    <source>
        <dbReference type="SAM" id="Phobius"/>
    </source>
</evidence>
<feature type="compositionally biased region" description="Polar residues" evidence="1">
    <location>
        <begin position="130"/>
        <end position="139"/>
    </location>
</feature>
<keyword evidence="2" id="KW-0812">Transmembrane</keyword>
<evidence type="ECO:0000313" key="3">
    <source>
        <dbReference type="EMBL" id="RPA80603.1"/>
    </source>
</evidence>
<gene>
    <name evidence="3" type="ORF">BJ508DRAFT_327143</name>
</gene>
<dbReference type="Proteomes" id="UP000275078">
    <property type="component" value="Unassembled WGS sequence"/>
</dbReference>
<reference evidence="3 4" key="1">
    <citation type="journal article" date="2018" name="Nat. Ecol. Evol.">
        <title>Pezizomycetes genomes reveal the molecular basis of ectomycorrhizal truffle lifestyle.</title>
        <authorList>
            <person name="Murat C."/>
            <person name="Payen T."/>
            <person name="Noel B."/>
            <person name="Kuo A."/>
            <person name="Morin E."/>
            <person name="Chen J."/>
            <person name="Kohler A."/>
            <person name="Krizsan K."/>
            <person name="Balestrini R."/>
            <person name="Da Silva C."/>
            <person name="Montanini B."/>
            <person name="Hainaut M."/>
            <person name="Levati E."/>
            <person name="Barry K.W."/>
            <person name="Belfiori B."/>
            <person name="Cichocki N."/>
            <person name="Clum A."/>
            <person name="Dockter R.B."/>
            <person name="Fauchery L."/>
            <person name="Guy J."/>
            <person name="Iotti M."/>
            <person name="Le Tacon F."/>
            <person name="Lindquist E.A."/>
            <person name="Lipzen A."/>
            <person name="Malagnac F."/>
            <person name="Mello A."/>
            <person name="Molinier V."/>
            <person name="Miyauchi S."/>
            <person name="Poulain J."/>
            <person name="Riccioni C."/>
            <person name="Rubini A."/>
            <person name="Sitrit Y."/>
            <person name="Splivallo R."/>
            <person name="Traeger S."/>
            <person name="Wang M."/>
            <person name="Zifcakova L."/>
            <person name="Wipf D."/>
            <person name="Zambonelli A."/>
            <person name="Paolocci F."/>
            <person name="Nowrousian M."/>
            <person name="Ottonello S."/>
            <person name="Baldrian P."/>
            <person name="Spatafora J.W."/>
            <person name="Henrissat B."/>
            <person name="Nagy L.G."/>
            <person name="Aury J.M."/>
            <person name="Wincker P."/>
            <person name="Grigoriev I.V."/>
            <person name="Bonfante P."/>
            <person name="Martin F.M."/>
        </authorList>
    </citation>
    <scope>NUCLEOTIDE SEQUENCE [LARGE SCALE GENOMIC DNA]</scope>
    <source>
        <strain evidence="3 4">RN42</strain>
    </source>
</reference>
<feature type="transmembrane region" description="Helical" evidence="2">
    <location>
        <begin position="48"/>
        <end position="68"/>
    </location>
</feature>
<feature type="region of interest" description="Disordered" evidence="1">
    <location>
        <begin position="130"/>
        <end position="158"/>
    </location>
</feature>
<dbReference type="EMBL" id="ML119686">
    <property type="protein sequence ID" value="RPA80603.1"/>
    <property type="molecule type" value="Genomic_DNA"/>
</dbReference>
<sequence>MLRNTYQLDEYLHVAKDPHGTVLPAGNTATVKEKLAPYLNTSTFVRYWLIYTHVMAALFGALSPRLIYGLNTHLYNLLHRNQTNLWQALLNYHFTHHQKLLDDGHHSLLSPDSWTTFNVALENHLLGSNTLRPSSIPGQTPTTSSTKPPRSAVSASTPRTFTVEEMALQFCYLWNDPRKSCPGNCGRRHECENCDSKDHKTFKCPVKPVKPRVQRLLAARA</sequence>
<protein>
    <submittedName>
        <fullName evidence="3">Uncharacterized protein</fullName>
    </submittedName>
</protein>
<name>A0A3N4I3C4_ASCIM</name>
<organism evidence="3 4">
    <name type="scientific">Ascobolus immersus RN42</name>
    <dbReference type="NCBI Taxonomy" id="1160509"/>
    <lineage>
        <taxon>Eukaryota</taxon>
        <taxon>Fungi</taxon>
        <taxon>Dikarya</taxon>
        <taxon>Ascomycota</taxon>
        <taxon>Pezizomycotina</taxon>
        <taxon>Pezizomycetes</taxon>
        <taxon>Pezizales</taxon>
        <taxon>Ascobolaceae</taxon>
        <taxon>Ascobolus</taxon>
    </lineage>
</organism>
<evidence type="ECO:0000313" key="4">
    <source>
        <dbReference type="Proteomes" id="UP000275078"/>
    </source>
</evidence>
<keyword evidence="2" id="KW-1133">Transmembrane helix</keyword>